<feature type="transmembrane region" description="Helical" evidence="9">
    <location>
        <begin position="42"/>
        <end position="59"/>
    </location>
</feature>
<proteinExistence type="inferred from homology"/>
<sequence>MFSRLIQDWLPLPEVPFAVLLVTVLATHLWLRDFEPPSHSSAPFIALILIPAITAYTLFDHAASLSTAISRAYLSFYTGLAFTTVAYRLSPWHPLARYPGPMIARISKLWTVWKAIDGKLPQYYQQLHAQYGSIVRIGPNELSITDKDLLPDILGTHGMPKGPVWDGRRMTPRDHKQEYNLILTRSTTRHAQLRKAWNKAFAADPLLDYKEILLEKILVLQSRLEDMCRENPEGKANVNMTKWIEYFSFDLMSDLAFGAGSDMLRDGDKNGFLEKLGKGIVLPSFTGYVPWFTQIALRLFPTVSASTLAIGAFAVERSKIRSSQAVTKKDLFYHIADHTYKDENTSPFPLIVSNAVLAILAGSDTTSSVLCNVVYYLLANPEYLKILQQELNQAFPSLQDGTMPLEHEVLTELPWLNAIINETMRLQPILPTGLQRAPEKGSGGKMVGSHFIKEGTAIQVPIYVLHRDPRYFSPNPEKFWPERWIQYRENPEIVLNLGVFIPFSMGPANCVGRPLAMMELRYVIAMLIGCFEMRFKEGWDERSWEKELKDRFMLTKGELMVEIKMRKK</sequence>
<dbReference type="AlphaFoldDB" id="A0A4S8L758"/>
<keyword evidence="9" id="KW-0812">Transmembrane</keyword>
<reference evidence="10 11" key="1">
    <citation type="journal article" date="2019" name="Nat. Ecol. Evol.">
        <title>Megaphylogeny resolves global patterns of mushroom evolution.</title>
        <authorList>
            <person name="Varga T."/>
            <person name="Krizsan K."/>
            <person name="Foldi C."/>
            <person name="Dima B."/>
            <person name="Sanchez-Garcia M."/>
            <person name="Sanchez-Ramirez S."/>
            <person name="Szollosi G.J."/>
            <person name="Szarkandi J.G."/>
            <person name="Papp V."/>
            <person name="Albert L."/>
            <person name="Andreopoulos W."/>
            <person name="Angelini C."/>
            <person name="Antonin V."/>
            <person name="Barry K.W."/>
            <person name="Bougher N.L."/>
            <person name="Buchanan P."/>
            <person name="Buyck B."/>
            <person name="Bense V."/>
            <person name="Catcheside P."/>
            <person name="Chovatia M."/>
            <person name="Cooper J."/>
            <person name="Damon W."/>
            <person name="Desjardin D."/>
            <person name="Finy P."/>
            <person name="Geml J."/>
            <person name="Haridas S."/>
            <person name="Hughes K."/>
            <person name="Justo A."/>
            <person name="Karasinski D."/>
            <person name="Kautmanova I."/>
            <person name="Kiss B."/>
            <person name="Kocsube S."/>
            <person name="Kotiranta H."/>
            <person name="LaButti K.M."/>
            <person name="Lechner B.E."/>
            <person name="Liimatainen K."/>
            <person name="Lipzen A."/>
            <person name="Lukacs Z."/>
            <person name="Mihaltcheva S."/>
            <person name="Morgado L.N."/>
            <person name="Niskanen T."/>
            <person name="Noordeloos M.E."/>
            <person name="Ohm R.A."/>
            <person name="Ortiz-Santana B."/>
            <person name="Ovrebo C."/>
            <person name="Racz N."/>
            <person name="Riley R."/>
            <person name="Savchenko A."/>
            <person name="Shiryaev A."/>
            <person name="Soop K."/>
            <person name="Spirin V."/>
            <person name="Szebenyi C."/>
            <person name="Tomsovsky M."/>
            <person name="Tulloss R.E."/>
            <person name="Uehling J."/>
            <person name="Grigoriev I.V."/>
            <person name="Vagvolgyi C."/>
            <person name="Papp T."/>
            <person name="Martin F.M."/>
            <person name="Miettinen O."/>
            <person name="Hibbett D.S."/>
            <person name="Nagy L.G."/>
        </authorList>
    </citation>
    <scope>NUCLEOTIDE SEQUENCE [LARGE SCALE GENOMIC DNA]</scope>
    <source>
        <strain evidence="10 11">CBS 962.96</strain>
    </source>
</reference>
<evidence type="ECO:0000256" key="7">
    <source>
        <dbReference type="ARBA" id="ARBA00023033"/>
    </source>
</evidence>
<keyword evidence="9" id="KW-0472">Membrane</keyword>
<feature type="binding site" description="axial binding residue" evidence="8">
    <location>
        <position position="510"/>
    </location>
    <ligand>
        <name>heme</name>
        <dbReference type="ChEBI" id="CHEBI:30413"/>
    </ligand>
    <ligandPart>
        <name>Fe</name>
        <dbReference type="ChEBI" id="CHEBI:18248"/>
    </ligandPart>
</feature>
<dbReference type="SUPFAM" id="SSF48264">
    <property type="entry name" value="Cytochrome P450"/>
    <property type="match status" value="1"/>
</dbReference>
<dbReference type="PRINTS" id="PR00463">
    <property type="entry name" value="EP450I"/>
</dbReference>
<accession>A0A4S8L758</accession>
<dbReference type="InterPro" id="IPR036396">
    <property type="entry name" value="Cyt_P450_sf"/>
</dbReference>
<evidence type="ECO:0000256" key="8">
    <source>
        <dbReference type="PIRSR" id="PIRSR602401-1"/>
    </source>
</evidence>
<evidence type="ECO:0000256" key="3">
    <source>
        <dbReference type="ARBA" id="ARBA00010617"/>
    </source>
</evidence>
<dbReference type="EMBL" id="ML179598">
    <property type="protein sequence ID" value="THU84459.1"/>
    <property type="molecule type" value="Genomic_DNA"/>
</dbReference>
<keyword evidence="4 8" id="KW-0479">Metal-binding</keyword>
<evidence type="ECO:0000256" key="5">
    <source>
        <dbReference type="ARBA" id="ARBA00023002"/>
    </source>
</evidence>
<dbReference type="GO" id="GO:0004497">
    <property type="term" value="F:monooxygenase activity"/>
    <property type="evidence" value="ECO:0007669"/>
    <property type="project" value="UniProtKB-KW"/>
</dbReference>
<comment type="similarity">
    <text evidence="3">Belongs to the cytochrome P450 family.</text>
</comment>
<keyword evidence="8" id="KW-0349">Heme</keyword>
<organism evidence="10 11">
    <name type="scientific">Dendrothele bispora (strain CBS 962.96)</name>
    <dbReference type="NCBI Taxonomy" id="1314807"/>
    <lineage>
        <taxon>Eukaryota</taxon>
        <taxon>Fungi</taxon>
        <taxon>Dikarya</taxon>
        <taxon>Basidiomycota</taxon>
        <taxon>Agaricomycotina</taxon>
        <taxon>Agaricomycetes</taxon>
        <taxon>Agaricomycetidae</taxon>
        <taxon>Agaricales</taxon>
        <taxon>Agaricales incertae sedis</taxon>
        <taxon>Dendrothele</taxon>
    </lineage>
</organism>
<evidence type="ECO:0000313" key="10">
    <source>
        <dbReference type="EMBL" id="THU84459.1"/>
    </source>
</evidence>
<dbReference type="OrthoDB" id="6692864at2759"/>
<comment type="cofactor">
    <cofactor evidence="1 8">
        <name>heme</name>
        <dbReference type="ChEBI" id="CHEBI:30413"/>
    </cofactor>
</comment>
<dbReference type="Proteomes" id="UP000297245">
    <property type="component" value="Unassembled WGS sequence"/>
</dbReference>
<dbReference type="Pfam" id="PF00067">
    <property type="entry name" value="p450"/>
    <property type="match status" value="1"/>
</dbReference>
<dbReference type="GO" id="GO:0020037">
    <property type="term" value="F:heme binding"/>
    <property type="evidence" value="ECO:0007669"/>
    <property type="project" value="InterPro"/>
</dbReference>
<comment type="pathway">
    <text evidence="2">Secondary metabolite biosynthesis.</text>
</comment>
<dbReference type="GO" id="GO:0005506">
    <property type="term" value="F:iron ion binding"/>
    <property type="evidence" value="ECO:0007669"/>
    <property type="project" value="InterPro"/>
</dbReference>
<dbReference type="Gene3D" id="1.10.630.10">
    <property type="entry name" value="Cytochrome P450"/>
    <property type="match status" value="1"/>
</dbReference>
<dbReference type="PRINTS" id="PR00385">
    <property type="entry name" value="P450"/>
</dbReference>
<protein>
    <submittedName>
        <fullName evidence="10">High nitrogen upregulated cytochrome P450 monooxygenase 2</fullName>
    </submittedName>
</protein>
<keyword evidence="5" id="KW-0560">Oxidoreductase</keyword>
<feature type="transmembrane region" description="Helical" evidence="9">
    <location>
        <begin position="12"/>
        <end position="30"/>
    </location>
</feature>
<evidence type="ECO:0000256" key="1">
    <source>
        <dbReference type="ARBA" id="ARBA00001971"/>
    </source>
</evidence>
<evidence type="ECO:0000256" key="2">
    <source>
        <dbReference type="ARBA" id="ARBA00005179"/>
    </source>
</evidence>
<dbReference type="InterPro" id="IPR002401">
    <property type="entry name" value="Cyt_P450_E_grp-I"/>
</dbReference>
<evidence type="ECO:0000313" key="11">
    <source>
        <dbReference type="Proteomes" id="UP000297245"/>
    </source>
</evidence>
<keyword evidence="11" id="KW-1185">Reference proteome</keyword>
<dbReference type="CDD" id="cd11061">
    <property type="entry name" value="CYP67-like"/>
    <property type="match status" value="1"/>
</dbReference>
<evidence type="ECO:0000256" key="6">
    <source>
        <dbReference type="ARBA" id="ARBA00023004"/>
    </source>
</evidence>
<dbReference type="InterPro" id="IPR001128">
    <property type="entry name" value="Cyt_P450"/>
</dbReference>
<dbReference type="PANTHER" id="PTHR24305:SF187">
    <property type="entry name" value="P450, PUTATIVE (EUROFUNG)-RELATED"/>
    <property type="match status" value="1"/>
</dbReference>
<keyword evidence="6 8" id="KW-0408">Iron</keyword>
<keyword evidence="7 10" id="KW-0503">Monooxygenase</keyword>
<dbReference type="InterPro" id="IPR050121">
    <property type="entry name" value="Cytochrome_P450_monoxygenase"/>
</dbReference>
<evidence type="ECO:0000256" key="9">
    <source>
        <dbReference type="SAM" id="Phobius"/>
    </source>
</evidence>
<keyword evidence="9" id="KW-1133">Transmembrane helix</keyword>
<evidence type="ECO:0000256" key="4">
    <source>
        <dbReference type="ARBA" id="ARBA00022723"/>
    </source>
</evidence>
<dbReference type="GO" id="GO:0016705">
    <property type="term" value="F:oxidoreductase activity, acting on paired donors, with incorporation or reduction of molecular oxygen"/>
    <property type="evidence" value="ECO:0007669"/>
    <property type="project" value="InterPro"/>
</dbReference>
<dbReference type="PANTHER" id="PTHR24305">
    <property type="entry name" value="CYTOCHROME P450"/>
    <property type="match status" value="1"/>
</dbReference>
<name>A0A4S8L758_DENBC</name>
<gene>
    <name evidence="10" type="ORF">K435DRAFT_870245</name>
</gene>
<feature type="transmembrane region" description="Helical" evidence="9">
    <location>
        <begin position="71"/>
        <end position="89"/>
    </location>
</feature>